<dbReference type="InterPro" id="IPR000994">
    <property type="entry name" value="Pept_M24"/>
</dbReference>
<evidence type="ECO:0000256" key="5">
    <source>
        <dbReference type="HAMAP-Rule" id="MF_03174"/>
    </source>
</evidence>
<dbReference type="Proteomes" id="UP001216638">
    <property type="component" value="Chromosome 1"/>
</dbReference>
<feature type="binding site" evidence="5">
    <location>
        <position position="169"/>
    </location>
    <ligand>
        <name>a divalent metal cation</name>
        <dbReference type="ChEBI" id="CHEBI:60240"/>
        <label>2</label>
        <note>catalytic</note>
    </ligand>
</feature>
<keyword evidence="3 5" id="KW-0479">Metal-binding</keyword>
<keyword evidence="1 5" id="KW-0031">Aminopeptidase</keyword>
<dbReference type="Gene3D" id="3.90.230.10">
    <property type="entry name" value="Creatinase/methionine aminopeptidase superfamily"/>
    <property type="match status" value="1"/>
</dbReference>
<feature type="binding site" evidence="5">
    <location>
        <position position="242"/>
    </location>
    <ligand>
        <name>substrate</name>
    </ligand>
</feature>
<comment type="function">
    <text evidence="6">Cotranslationally removes the N-terminal methionine from nascent proteins. The N-terminal methionine is often cleaved when the second residue in the primary sequence is small and uncharged (Met-Ala-, Cys, Gly, Pro, Ser, Thr, or Val).</text>
</comment>
<name>A0AAF0DUI3_9BASI</name>
<keyword evidence="2 5" id="KW-0645">Protease</keyword>
<dbReference type="CDD" id="cd01086">
    <property type="entry name" value="MetAP1"/>
    <property type="match status" value="1"/>
</dbReference>
<reference evidence="8" key="1">
    <citation type="submission" date="2023-03" db="EMBL/GenBank/DDBJ databases">
        <title>Mating type loci evolution in Malassezia.</title>
        <authorList>
            <person name="Coelho M.A."/>
        </authorList>
    </citation>
    <scope>NUCLEOTIDE SEQUENCE</scope>
    <source>
        <strain evidence="8">CBS 14135</strain>
    </source>
</reference>
<evidence type="ECO:0000313" key="8">
    <source>
        <dbReference type="EMBL" id="WFC94209.1"/>
    </source>
</evidence>
<dbReference type="PROSITE" id="PS00680">
    <property type="entry name" value="MAP_1"/>
    <property type="match status" value="1"/>
</dbReference>
<dbReference type="PANTHER" id="PTHR43330:SF7">
    <property type="entry name" value="METHIONINE AMINOPEPTIDASE 1"/>
    <property type="match status" value="1"/>
</dbReference>
<dbReference type="InterPro" id="IPR036005">
    <property type="entry name" value="Creatinase/aminopeptidase-like"/>
</dbReference>
<protein>
    <recommendedName>
        <fullName evidence="6">Methionine aminopeptidase</fullName>
        <ecNumber evidence="6">3.4.11.18</ecNumber>
    </recommendedName>
</protein>
<evidence type="ECO:0000256" key="6">
    <source>
        <dbReference type="RuleBase" id="RU003653"/>
    </source>
</evidence>
<accession>A0AAF0DUI3</accession>
<sequence length="341" mass="37747">MSENFDPFEGVRRFRYSGDVHAVYPLSPKSKIPPHIKRPNYGRESVREILTQLFTSKKIKVNSPEEQDGVRLAAKVRATLTQLARESLEEIAALVRPGITTDEIDKKLVEAAIKRDCYPSPLGYHGYPKSVCTSVNEVICHGIPDRRPLKDGDLLNLDVTLFHNGFHGDLNATYPVGDRARADEPLMRIIRTARECLDAAIAICGPGMPYAEIGHVIEPIAERNGCAVVRNYTGHGIGRVFHGPPTVFHHVTKKAYGIMQPGHIFTIEPMVNLGTNSGDMEWPDNWTITTKDGALSAAAEETLLITEDGVEILTAQGGPKRLNTTEARQRQMEARLARVPK</sequence>
<gene>
    <name evidence="8" type="primary">fma1_1</name>
    <name evidence="8" type="ORF">MBRA1_000842</name>
</gene>
<comment type="catalytic activity">
    <reaction evidence="5 6">
        <text>Release of N-terminal amino acids, preferentially methionine, from peptides and arylamides.</text>
        <dbReference type="EC" id="3.4.11.18"/>
    </reaction>
</comment>
<keyword evidence="4 5" id="KW-0378">Hydrolase</keyword>
<dbReference type="PANTHER" id="PTHR43330">
    <property type="entry name" value="METHIONINE AMINOPEPTIDASE"/>
    <property type="match status" value="1"/>
</dbReference>
<comment type="cofactor">
    <cofactor evidence="5">
        <name>Co(2+)</name>
        <dbReference type="ChEBI" id="CHEBI:48828"/>
    </cofactor>
    <cofactor evidence="5">
        <name>Zn(2+)</name>
        <dbReference type="ChEBI" id="CHEBI:29105"/>
    </cofactor>
    <cofactor evidence="5">
        <name>Mn(2+)</name>
        <dbReference type="ChEBI" id="CHEBI:29035"/>
    </cofactor>
    <cofactor evidence="5">
        <name>Fe(2+)</name>
        <dbReference type="ChEBI" id="CHEBI:29033"/>
    </cofactor>
    <text evidence="5">Binds 2 divalent metal cations per subunit. Has a high-affinity and a low affinity metal-binding site. The true nature of the physiological cofactor is under debate. The enzyme is active with cobalt, zinc, manganese or divalent iron ions. Most likely, methionine aminopeptidases function as mononuclear Fe(2+)-metalloproteases under physiological conditions, and the catalytically relevant metal-binding site has been assigned to the histidine-containing high-affinity site.</text>
</comment>
<dbReference type="GO" id="GO:0046872">
    <property type="term" value="F:metal ion binding"/>
    <property type="evidence" value="ECO:0007669"/>
    <property type="project" value="UniProtKB-UniRule"/>
</dbReference>
<dbReference type="InterPro" id="IPR002467">
    <property type="entry name" value="Pept_M24A_MAP1"/>
</dbReference>
<evidence type="ECO:0000256" key="4">
    <source>
        <dbReference type="ARBA" id="ARBA00022801"/>
    </source>
</evidence>
<evidence type="ECO:0000256" key="1">
    <source>
        <dbReference type="ARBA" id="ARBA00022438"/>
    </source>
</evidence>
<dbReference type="GO" id="GO:0070006">
    <property type="term" value="F:metalloaminopeptidase activity"/>
    <property type="evidence" value="ECO:0007669"/>
    <property type="project" value="UniProtKB-UniRule"/>
</dbReference>
<dbReference type="GO" id="GO:0005829">
    <property type="term" value="C:cytosol"/>
    <property type="evidence" value="ECO:0007669"/>
    <property type="project" value="TreeGrafter"/>
</dbReference>
<feature type="binding site" evidence="5">
    <location>
        <position position="235"/>
    </location>
    <ligand>
        <name>a divalent metal cation</name>
        <dbReference type="ChEBI" id="CHEBI:60240"/>
        <label>2</label>
        <note>catalytic</note>
    </ligand>
</feature>
<feature type="binding site" evidence="5">
    <location>
        <position position="300"/>
    </location>
    <ligand>
        <name>a divalent metal cation</name>
        <dbReference type="ChEBI" id="CHEBI:60240"/>
        <label>2</label>
        <note>catalytic</note>
    </ligand>
</feature>
<feature type="binding site" evidence="5">
    <location>
        <position position="268"/>
    </location>
    <ligand>
        <name>a divalent metal cation</name>
        <dbReference type="ChEBI" id="CHEBI:60240"/>
        <label>2</label>
        <note>catalytic</note>
    </ligand>
</feature>
<comment type="similarity">
    <text evidence="5">Belongs to the peptidase M24A family. Methionine aminopeptidase type 1 subfamily.</text>
</comment>
<proteinExistence type="inferred from homology"/>
<dbReference type="HAMAP" id="MF_01974">
    <property type="entry name" value="MetAP_1"/>
    <property type="match status" value="1"/>
</dbReference>
<evidence type="ECO:0000256" key="2">
    <source>
        <dbReference type="ARBA" id="ARBA00022670"/>
    </source>
</evidence>
<feature type="domain" description="Peptidase M24" evidence="7">
    <location>
        <begin position="82"/>
        <end position="307"/>
    </location>
</feature>
<dbReference type="Pfam" id="PF00557">
    <property type="entry name" value="Peptidase_M24"/>
    <property type="match status" value="1"/>
</dbReference>
<dbReference type="NCBIfam" id="TIGR00500">
    <property type="entry name" value="met_pdase_I"/>
    <property type="match status" value="1"/>
</dbReference>
<feature type="binding site" evidence="5">
    <location>
        <position position="300"/>
    </location>
    <ligand>
        <name>a divalent metal cation</name>
        <dbReference type="ChEBI" id="CHEBI:60240"/>
        <label>1</label>
    </ligand>
</feature>
<feature type="binding site" evidence="5">
    <location>
        <position position="141"/>
    </location>
    <ligand>
        <name>substrate</name>
    </ligand>
</feature>
<dbReference type="InterPro" id="IPR001714">
    <property type="entry name" value="Pept_M24_MAP"/>
</dbReference>
<dbReference type="GO" id="GO:0006508">
    <property type="term" value="P:proteolysis"/>
    <property type="evidence" value="ECO:0007669"/>
    <property type="project" value="UniProtKB-KW"/>
</dbReference>
<evidence type="ECO:0000256" key="3">
    <source>
        <dbReference type="ARBA" id="ARBA00022723"/>
    </source>
</evidence>
<dbReference type="SUPFAM" id="SSF55920">
    <property type="entry name" value="Creatinase/aminopeptidase"/>
    <property type="match status" value="1"/>
</dbReference>
<dbReference type="GO" id="GO:0004239">
    <property type="term" value="F:initiator methionyl aminopeptidase activity"/>
    <property type="evidence" value="ECO:0007669"/>
    <property type="project" value="UniProtKB-UniRule"/>
</dbReference>
<dbReference type="PRINTS" id="PR00599">
    <property type="entry name" value="MAPEPTIDASE"/>
</dbReference>
<feature type="binding site" evidence="5">
    <location>
        <position position="169"/>
    </location>
    <ligand>
        <name>a divalent metal cation</name>
        <dbReference type="ChEBI" id="CHEBI:60240"/>
        <label>1</label>
    </ligand>
</feature>
<evidence type="ECO:0000259" key="7">
    <source>
        <dbReference type="Pfam" id="PF00557"/>
    </source>
</evidence>
<dbReference type="AlphaFoldDB" id="A0AAF0DUI3"/>
<keyword evidence="9" id="KW-1185">Reference proteome</keyword>
<dbReference type="EMBL" id="CP119951">
    <property type="protein sequence ID" value="WFC94209.1"/>
    <property type="molecule type" value="Genomic_DNA"/>
</dbReference>
<dbReference type="EC" id="3.4.11.18" evidence="6"/>
<feature type="binding site" evidence="5">
    <location>
        <position position="158"/>
    </location>
    <ligand>
        <name>a divalent metal cation</name>
        <dbReference type="ChEBI" id="CHEBI:60240"/>
        <label>1</label>
    </ligand>
</feature>
<organism evidence="8 9">
    <name type="scientific">Malassezia brasiliensis</name>
    <dbReference type="NCBI Taxonomy" id="1821822"/>
    <lineage>
        <taxon>Eukaryota</taxon>
        <taxon>Fungi</taxon>
        <taxon>Dikarya</taxon>
        <taxon>Basidiomycota</taxon>
        <taxon>Ustilaginomycotina</taxon>
        <taxon>Malasseziomycetes</taxon>
        <taxon>Malasseziales</taxon>
        <taxon>Malasseziaceae</taxon>
        <taxon>Malassezia</taxon>
    </lineage>
</organism>
<evidence type="ECO:0000313" key="9">
    <source>
        <dbReference type="Proteomes" id="UP001216638"/>
    </source>
</evidence>